<dbReference type="RefSeq" id="WP_082890545.1">
    <property type="nucleotide sequence ID" value="NZ_CP015243.1"/>
</dbReference>
<sequence length="154" mass="16632">MAQSEAALAETISRYHADRRRQGGWLELVALLGDELCASVGEEDAEAFFRHVGSCLADRQPLPSQGTLGELEAALNRLLAELDWGFCRLSAKSDAILIQHYELPSPRSPAPSWERLSTALLSGLFETWINGQGGSARVTALAEVEAGGRAFSYG</sequence>
<evidence type="ECO:0000313" key="2">
    <source>
        <dbReference type="Proteomes" id="UP000077875"/>
    </source>
</evidence>
<accession>A0A172YIT2</accession>
<protein>
    <recommendedName>
        <fullName evidence="3">Cellulose synthase</fullName>
    </recommendedName>
</protein>
<dbReference type="EMBL" id="CP015243">
    <property type="protein sequence ID" value="ANF59082.1"/>
    <property type="molecule type" value="Genomic_DNA"/>
</dbReference>
<keyword evidence="2" id="KW-1185">Reference proteome</keyword>
<dbReference type="STRING" id="376489.A5892_17770"/>
<gene>
    <name evidence="1" type="ORF">A5892_17770</name>
</gene>
<reference evidence="1 2" key="1">
    <citation type="submission" date="2016-04" db="EMBL/GenBank/DDBJ databases">
        <title>Complete Genome Sequence of Halotalea alkalilenta IHB B 13600.</title>
        <authorList>
            <person name="Swarnkar M.K."/>
            <person name="Sharma A."/>
            <person name="Kaushal K."/>
            <person name="Soni R."/>
            <person name="Rana S."/>
            <person name="Singh A.K."/>
            <person name="Gulati A."/>
        </authorList>
    </citation>
    <scope>NUCLEOTIDE SEQUENCE [LARGE SCALE GENOMIC DNA]</scope>
    <source>
        <strain evidence="1 2">IHB B 13600</strain>
    </source>
</reference>
<evidence type="ECO:0008006" key="3">
    <source>
        <dbReference type="Google" id="ProtNLM"/>
    </source>
</evidence>
<dbReference type="InterPro" id="IPR022798">
    <property type="entry name" value="BcsD_bac"/>
</dbReference>
<evidence type="ECO:0000313" key="1">
    <source>
        <dbReference type="EMBL" id="ANF59082.1"/>
    </source>
</evidence>
<name>A0A172YIT2_9GAMM</name>
<dbReference type="Proteomes" id="UP000077875">
    <property type="component" value="Chromosome"/>
</dbReference>
<dbReference type="AlphaFoldDB" id="A0A172YIT2"/>
<dbReference type="Gene3D" id="3.30.70.2590">
    <property type="match status" value="1"/>
</dbReference>
<dbReference type="InterPro" id="IPR038470">
    <property type="entry name" value="Cellsynth_D_sf"/>
</dbReference>
<dbReference type="Pfam" id="PF03500">
    <property type="entry name" value="Cellsynth_D"/>
    <property type="match status" value="1"/>
</dbReference>
<dbReference type="GO" id="GO:0030244">
    <property type="term" value="P:cellulose biosynthetic process"/>
    <property type="evidence" value="ECO:0007669"/>
    <property type="project" value="InterPro"/>
</dbReference>
<dbReference type="KEGG" id="haa:A5892_17770"/>
<organism evidence="1 2">
    <name type="scientific">Halotalea alkalilenta</name>
    <dbReference type="NCBI Taxonomy" id="376489"/>
    <lineage>
        <taxon>Bacteria</taxon>
        <taxon>Pseudomonadati</taxon>
        <taxon>Pseudomonadota</taxon>
        <taxon>Gammaproteobacteria</taxon>
        <taxon>Oceanospirillales</taxon>
        <taxon>Halomonadaceae</taxon>
        <taxon>Halotalea</taxon>
    </lineage>
</organism>
<proteinExistence type="predicted"/>